<evidence type="ECO:0000313" key="4">
    <source>
        <dbReference type="Proteomes" id="UP000006860"/>
    </source>
</evidence>
<reference evidence="4" key="1">
    <citation type="submission" date="2011-02" db="EMBL/GenBank/DDBJ databases">
        <title>The complete genome of Planctomyces brasiliensis DSM 5305.</title>
        <authorList>
            <person name="Lucas S."/>
            <person name="Copeland A."/>
            <person name="Lapidus A."/>
            <person name="Bruce D."/>
            <person name="Goodwin L."/>
            <person name="Pitluck S."/>
            <person name="Kyrpides N."/>
            <person name="Mavromatis K."/>
            <person name="Pagani I."/>
            <person name="Ivanova N."/>
            <person name="Ovchinnikova G."/>
            <person name="Lu M."/>
            <person name="Detter J.C."/>
            <person name="Han C."/>
            <person name="Land M."/>
            <person name="Hauser L."/>
            <person name="Markowitz V."/>
            <person name="Cheng J.-F."/>
            <person name="Hugenholtz P."/>
            <person name="Woyke T."/>
            <person name="Wu D."/>
            <person name="Tindall B."/>
            <person name="Pomrenke H.G."/>
            <person name="Brambilla E."/>
            <person name="Klenk H.-P."/>
            <person name="Eisen J.A."/>
        </authorList>
    </citation>
    <scope>NUCLEOTIDE SEQUENCE [LARGE SCALE GENOMIC DNA]</scope>
    <source>
        <strain evidence="4">ATCC 49424 / DSM 5305 / JCM 21570 / NBRC 103401 / IFAM 1448</strain>
    </source>
</reference>
<accession>F0SGL7</accession>
<dbReference type="Proteomes" id="UP000006860">
    <property type="component" value="Chromosome"/>
</dbReference>
<feature type="region of interest" description="Disordered" evidence="1">
    <location>
        <begin position="208"/>
        <end position="234"/>
    </location>
</feature>
<dbReference type="STRING" id="756272.Plabr_4045"/>
<proteinExistence type="predicted"/>
<dbReference type="RefSeq" id="WP_013630339.1">
    <property type="nucleotide sequence ID" value="NC_015174.1"/>
</dbReference>
<dbReference type="OrthoDB" id="288935at2"/>
<evidence type="ECO:0008006" key="5">
    <source>
        <dbReference type="Google" id="ProtNLM"/>
    </source>
</evidence>
<dbReference type="EMBL" id="CP002546">
    <property type="protein sequence ID" value="ADY61622.1"/>
    <property type="molecule type" value="Genomic_DNA"/>
</dbReference>
<protein>
    <recommendedName>
        <fullName evidence="5">Signal peptide-domain containing protein</fullName>
    </recommendedName>
</protein>
<evidence type="ECO:0000256" key="2">
    <source>
        <dbReference type="SAM" id="SignalP"/>
    </source>
</evidence>
<name>F0SGL7_RUBBR</name>
<gene>
    <name evidence="3" type="ordered locus">Plabr_4045</name>
</gene>
<dbReference type="HOGENOM" id="CLU_553082_0_0_0"/>
<keyword evidence="2" id="KW-0732">Signal</keyword>
<keyword evidence="4" id="KW-1185">Reference proteome</keyword>
<dbReference type="KEGG" id="pbs:Plabr_4045"/>
<feature type="chain" id="PRO_5003256230" description="Signal peptide-domain containing protein" evidence="2">
    <location>
        <begin position="25"/>
        <end position="493"/>
    </location>
</feature>
<evidence type="ECO:0000313" key="3">
    <source>
        <dbReference type="EMBL" id="ADY61622.1"/>
    </source>
</evidence>
<sequence>MNSVLRSTSLALAMLCLLFGSESAAIGANRTLPVLFGPVVPAPWLVTDACPRELLDNAWIVAPGRNLLLQDTAENAVSQRSFAPNKAAFHKPAAQVVTAEGAETPAEIKQTQHVAPAVAEVVSQRDEADSVESPTALVLFPPEPADWLVVSPYAGELDIRSSQNWLAMSEPVENKPVLDNPVHLIAQADHRADDDRNESGEITTAHAYSEESAAGTEASPEPHATNSPSAPGLIAPASLQRAGMTSTGQLAFASDCVGSGDSCLNSGDCTEQVCCFEMRFLLSDPELAPLEAISPRLRRRAYEKNPFQNVLIYEAMPNVSQHVGPRCETNVEYRNTVPELNQVHLKKDVPVAEMRLSTAPEPGRMPEARSSRKEAGPVLVHVPGTTRGWCPQQMHWNASEATHAPLYFEDIALERSGYSRGYLQPFVSGVKFFTTVPLLPGLMTIDPPLSTEYALGEVEPGSIVPYTAREPEWTYKAIAVEAGAVLGLAFLIP</sequence>
<organism evidence="3 4">
    <name type="scientific">Rubinisphaera brasiliensis (strain ATCC 49424 / DSM 5305 / JCM 21570 / IAM 15109 / NBRC 103401 / IFAM 1448)</name>
    <name type="common">Planctomyces brasiliensis</name>
    <dbReference type="NCBI Taxonomy" id="756272"/>
    <lineage>
        <taxon>Bacteria</taxon>
        <taxon>Pseudomonadati</taxon>
        <taxon>Planctomycetota</taxon>
        <taxon>Planctomycetia</taxon>
        <taxon>Planctomycetales</taxon>
        <taxon>Planctomycetaceae</taxon>
        <taxon>Rubinisphaera</taxon>
    </lineage>
</organism>
<dbReference type="AlphaFoldDB" id="F0SGL7"/>
<evidence type="ECO:0000256" key="1">
    <source>
        <dbReference type="SAM" id="MobiDB-lite"/>
    </source>
</evidence>
<feature type="signal peptide" evidence="2">
    <location>
        <begin position="1"/>
        <end position="24"/>
    </location>
</feature>